<dbReference type="GO" id="GO:0006635">
    <property type="term" value="P:fatty acid beta-oxidation"/>
    <property type="evidence" value="ECO:0007669"/>
    <property type="project" value="TreeGrafter"/>
</dbReference>
<dbReference type="CDD" id="cd06558">
    <property type="entry name" value="crotonase-like"/>
    <property type="match status" value="1"/>
</dbReference>
<dbReference type="PANTHER" id="PTHR11941:SF54">
    <property type="entry name" value="ENOYL-COA HYDRATASE, MITOCHONDRIAL"/>
    <property type="match status" value="1"/>
</dbReference>
<dbReference type="InterPro" id="IPR029045">
    <property type="entry name" value="ClpP/crotonase-like_dom_sf"/>
</dbReference>
<dbReference type="Gene3D" id="3.90.226.10">
    <property type="entry name" value="2-enoyl-CoA Hydratase, Chain A, domain 1"/>
    <property type="match status" value="1"/>
</dbReference>
<dbReference type="Proteomes" id="UP000193200">
    <property type="component" value="Unassembled WGS sequence"/>
</dbReference>
<keyword evidence="2" id="KW-1185">Reference proteome</keyword>
<protein>
    <submittedName>
        <fullName evidence="1">Putative enoyl-CoA hydratase echA8</fullName>
        <ecNumber evidence="1">4.2.1.17</ecNumber>
    </submittedName>
</protein>
<dbReference type="InParanoid" id="A0A1Y5TKB9"/>
<dbReference type="GO" id="GO:0004300">
    <property type="term" value="F:enoyl-CoA hydratase activity"/>
    <property type="evidence" value="ECO:0007669"/>
    <property type="project" value="UniProtKB-EC"/>
</dbReference>
<dbReference type="InterPro" id="IPR001753">
    <property type="entry name" value="Enoyl-CoA_hydra/iso"/>
</dbReference>
<proteinExistence type="predicted"/>
<evidence type="ECO:0000313" key="1">
    <source>
        <dbReference type="EMBL" id="SLN63965.1"/>
    </source>
</evidence>
<dbReference type="AlphaFoldDB" id="A0A1Y5TKB9"/>
<dbReference type="SUPFAM" id="SSF52096">
    <property type="entry name" value="ClpP/crotonase"/>
    <property type="match status" value="1"/>
</dbReference>
<evidence type="ECO:0000313" key="2">
    <source>
        <dbReference type="Proteomes" id="UP000193200"/>
    </source>
</evidence>
<dbReference type="Pfam" id="PF00378">
    <property type="entry name" value="ECH_1"/>
    <property type="match status" value="1"/>
</dbReference>
<reference evidence="1 2" key="1">
    <citation type="submission" date="2017-03" db="EMBL/GenBank/DDBJ databases">
        <authorList>
            <person name="Afonso C.L."/>
            <person name="Miller P.J."/>
            <person name="Scott M.A."/>
            <person name="Spackman E."/>
            <person name="Goraichik I."/>
            <person name="Dimitrov K.M."/>
            <person name="Suarez D.L."/>
            <person name="Swayne D.E."/>
        </authorList>
    </citation>
    <scope>NUCLEOTIDE SEQUENCE [LARGE SCALE GENOMIC DNA]</scope>
    <source>
        <strain evidence="1 2">CECT 7691</strain>
    </source>
</reference>
<dbReference type="EMBL" id="FWFR01000002">
    <property type="protein sequence ID" value="SLN63965.1"/>
    <property type="molecule type" value="Genomic_DNA"/>
</dbReference>
<name>A0A1Y5TKB9_9PROT</name>
<dbReference type="OrthoDB" id="9797151at2"/>
<gene>
    <name evidence="1" type="primary">echA8_9</name>
    <name evidence="1" type="ORF">OCH7691_02884</name>
</gene>
<dbReference type="EC" id="4.2.1.17" evidence="1"/>
<accession>A0A1Y5TKB9</accession>
<dbReference type="PANTHER" id="PTHR11941">
    <property type="entry name" value="ENOYL-COA HYDRATASE-RELATED"/>
    <property type="match status" value="1"/>
</dbReference>
<keyword evidence="1" id="KW-0456">Lyase</keyword>
<sequence length="250" mass="26645">MSEMQDYLIVEDLGRTRILTINRPDKLNALNRALVEGLTAALVGAERDPAIVNILLTGSPKAFSAGVDLKETAKLENEPQFEAHAGRVAELFLTLNRMSKPTFAAVEGYALGGGCGLALACDIIVAGSEATFGYPEITRGLMPALVTPNLVQRAGRRKAFEFLAFGRRYSAADMMAAGLANAVVPAGTARDEALRWAESSGAGDPQIFAWIKELITVSETDGLEAGLNRARELNATSRRLARSRKGGPDA</sequence>
<organism evidence="1 2">
    <name type="scientific">Oceanibacterium hippocampi</name>
    <dbReference type="NCBI Taxonomy" id="745714"/>
    <lineage>
        <taxon>Bacteria</taxon>
        <taxon>Pseudomonadati</taxon>
        <taxon>Pseudomonadota</taxon>
        <taxon>Alphaproteobacteria</taxon>
        <taxon>Sneathiellales</taxon>
        <taxon>Sneathiellaceae</taxon>
        <taxon>Oceanibacterium</taxon>
    </lineage>
</organism>